<dbReference type="Gene3D" id="3.30.1360.100">
    <property type="entry name" value="General secretion pathway protein M, EpsM"/>
    <property type="match status" value="1"/>
</dbReference>
<keyword evidence="4 10" id="KW-1003">Cell membrane</keyword>
<dbReference type="RefSeq" id="WP_076000455.1">
    <property type="nucleotide sequence ID" value="NZ_PKUS01000002.1"/>
</dbReference>
<dbReference type="Proteomes" id="UP000235005">
    <property type="component" value="Unassembled WGS sequence"/>
</dbReference>
<dbReference type="Pfam" id="PF04612">
    <property type="entry name" value="T2SSM"/>
    <property type="match status" value="1"/>
</dbReference>
<dbReference type="GO" id="GO:0015627">
    <property type="term" value="C:type II protein secretion system complex"/>
    <property type="evidence" value="ECO:0007669"/>
    <property type="project" value="InterPro"/>
</dbReference>
<keyword evidence="8 11" id="KW-1133">Transmembrane helix</keyword>
<dbReference type="OrthoDB" id="6624834at2"/>
<keyword evidence="13" id="KW-1185">Reference proteome</keyword>
<organism evidence="12 13">
    <name type="scientific">Pseudohalioglobus lutimaris</name>
    <dbReference type="NCBI Taxonomy" id="1737061"/>
    <lineage>
        <taxon>Bacteria</taxon>
        <taxon>Pseudomonadati</taxon>
        <taxon>Pseudomonadota</taxon>
        <taxon>Gammaproteobacteria</taxon>
        <taxon>Cellvibrionales</taxon>
        <taxon>Halieaceae</taxon>
        <taxon>Pseudohalioglobus</taxon>
    </lineage>
</organism>
<reference evidence="12 13" key="1">
    <citation type="submission" date="2018-01" db="EMBL/GenBank/DDBJ databases">
        <title>The draft genome sequence of Halioglobus lutimaris HF004.</title>
        <authorList>
            <person name="Du Z.-J."/>
            <person name="Shi M.-J."/>
        </authorList>
    </citation>
    <scope>NUCLEOTIDE SEQUENCE [LARGE SCALE GENOMIC DNA]</scope>
    <source>
        <strain evidence="12 13">HF004</strain>
    </source>
</reference>
<evidence type="ECO:0000256" key="9">
    <source>
        <dbReference type="ARBA" id="ARBA00023136"/>
    </source>
</evidence>
<dbReference type="EMBL" id="PKUS01000002">
    <property type="protein sequence ID" value="PLW70331.1"/>
    <property type="molecule type" value="Genomic_DNA"/>
</dbReference>
<evidence type="ECO:0000256" key="6">
    <source>
        <dbReference type="ARBA" id="ARBA00022692"/>
    </source>
</evidence>
<name>A0A2N5X776_9GAMM</name>
<evidence type="ECO:0000256" key="7">
    <source>
        <dbReference type="ARBA" id="ARBA00022927"/>
    </source>
</evidence>
<evidence type="ECO:0000256" key="5">
    <source>
        <dbReference type="ARBA" id="ARBA00022519"/>
    </source>
</evidence>
<dbReference type="SUPFAM" id="SSF103054">
    <property type="entry name" value="General secretion pathway protein M, EpsM"/>
    <property type="match status" value="1"/>
</dbReference>
<evidence type="ECO:0000256" key="11">
    <source>
        <dbReference type="SAM" id="Phobius"/>
    </source>
</evidence>
<keyword evidence="9 10" id="KW-0472">Membrane</keyword>
<dbReference type="AlphaFoldDB" id="A0A2N5X776"/>
<comment type="function">
    <text evidence="10">Inner membrane component of the type II secretion system required for the energy-dependent secretion of extracellular factors such as proteases and toxins from the periplasm.</text>
</comment>
<evidence type="ECO:0000313" key="12">
    <source>
        <dbReference type="EMBL" id="PLW70331.1"/>
    </source>
</evidence>
<keyword evidence="3 10" id="KW-0813">Transport</keyword>
<keyword evidence="7 10" id="KW-0653">Protein transport</keyword>
<evidence type="ECO:0000313" key="13">
    <source>
        <dbReference type="Proteomes" id="UP000235005"/>
    </source>
</evidence>
<dbReference type="GO" id="GO:0005886">
    <property type="term" value="C:plasma membrane"/>
    <property type="evidence" value="ECO:0007669"/>
    <property type="project" value="UniProtKB-SubCell"/>
</dbReference>
<accession>A0A2N5X776</accession>
<comment type="similarity">
    <text evidence="2 10">Belongs to the GSP M family.</text>
</comment>
<evidence type="ECO:0000256" key="3">
    <source>
        <dbReference type="ARBA" id="ARBA00022448"/>
    </source>
</evidence>
<proteinExistence type="inferred from homology"/>
<dbReference type="PIRSF" id="PIRSF006291">
    <property type="entry name" value="GspM"/>
    <property type="match status" value="1"/>
</dbReference>
<dbReference type="InterPro" id="IPR023229">
    <property type="entry name" value="T2SS_M_periplasmic_sf"/>
</dbReference>
<protein>
    <recommendedName>
        <fullName evidence="10">Type II secretion system protein M</fullName>
        <shortName evidence="10">T2SS protein M</shortName>
    </recommendedName>
    <alternativeName>
        <fullName evidence="10">General secretion pathway protein M</fullName>
    </alternativeName>
</protein>
<feature type="transmembrane region" description="Helical" evidence="11">
    <location>
        <begin position="14"/>
        <end position="34"/>
    </location>
</feature>
<evidence type="ECO:0000256" key="2">
    <source>
        <dbReference type="ARBA" id="ARBA00010637"/>
    </source>
</evidence>
<gene>
    <name evidence="12" type="ORF">C0039_03755</name>
</gene>
<comment type="caution">
    <text evidence="12">The sequence shown here is derived from an EMBL/GenBank/DDBJ whole genome shotgun (WGS) entry which is preliminary data.</text>
</comment>
<comment type="subcellular location">
    <subcellularLocation>
        <location evidence="1">Cell inner membrane</location>
        <topology evidence="1">Single-pass membrane protein</topology>
    </subcellularLocation>
</comment>
<evidence type="ECO:0000256" key="4">
    <source>
        <dbReference type="ARBA" id="ARBA00022475"/>
    </source>
</evidence>
<sequence>MKQWFTGLTQREQLSVLVMGLAVGLYLLFIVLIAPLDGARDRMAVQNRGVAESLQRVDVLVSQILQMRENGRGSGARRNLTSLINRSTSRFNLQVDRLQPNSRGEVQVRLENAVFDDLVAWLHQIEYREGMLVREASITQAGSVGRVNATVRLAQAG</sequence>
<keyword evidence="5 10" id="KW-0997">Cell inner membrane</keyword>
<evidence type="ECO:0000256" key="1">
    <source>
        <dbReference type="ARBA" id="ARBA00004377"/>
    </source>
</evidence>
<keyword evidence="6 11" id="KW-0812">Transmembrane</keyword>
<evidence type="ECO:0000256" key="8">
    <source>
        <dbReference type="ARBA" id="ARBA00022989"/>
    </source>
</evidence>
<evidence type="ECO:0000256" key="10">
    <source>
        <dbReference type="PIRNR" id="PIRNR006291"/>
    </source>
</evidence>
<dbReference type="GO" id="GO:0015628">
    <property type="term" value="P:protein secretion by the type II secretion system"/>
    <property type="evidence" value="ECO:0007669"/>
    <property type="project" value="InterPro"/>
</dbReference>
<dbReference type="InterPro" id="IPR007690">
    <property type="entry name" value="T2SS_GspM"/>
</dbReference>